<dbReference type="EMBL" id="VSRR010002944">
    <property type="protein sequence ID" value="MPC33951.1"/>
    <property type="molecule type" value="Genomic_DNA"/>
</dbReference>
<gene>
    <name evidence="1" type="ORF">E2C01_027321</name>
</gene>
<comment type="caution">
    <text evidence="1">The sequence shown here is derived from an EMBL/GenBank/DDBJ whole genome shotgun (WGS) entry which is preliminary data.</text>
</comment>
<proteinExistence type="predicted"/>
<keyword evidence="2" id="KW-1185">Reference proteome</keyword>
<reference evidence="1 2" key="1">
    <citation type="submission" date="2019-05" db="EMBL/GenBank/DDBJ databases">
        <title>Another draft genome of Portunus trituberculatus and its Hox gene families provides insights of decapod evolution.</title>
        <authorList>
            <person name="Jeong J.-H."/>
            <person name="Song I."/>
            <person name="Kim S."/>
            <person name="Choi T."/>
            <person name="Kim D."/>
            <person name="Ryu S."/>
            <person name="Kim W."/>
        </authorList>
    </citation>
    <scope>NUCLEOTIDE SEQUENCE [LARGE SCALE GENOMIC DNA]</scope>
    <source>
        <tissue evidence="1">Muscle</tissue>
    </source>
</reference>
<sequence length="90" mass="10122">MEARRSWGQKGSRHWGVNASQVGYVTCVTWMGAGYEGERKYPISSYVFHLVLHHWLTTSPSRGGHFIITFPSGVLPAPNTTITIPTPFFR</sequence>
<dbReference type="AlphaFoldDB" id="A0A5B7EHV2"/>
<organism evidence="1 2">
    <name type="scientific">Portunus trituberculatus</name>
    <name type="common">Swimming crab</name>
    <name type="synonym">Neptunus trituberculatus</name>
    <dbReference type="NCBI Taxonomy" id="210409"/>
    <lineage>
        <taxon>Eukaryota</taxon>
        <taxon>Metazoa</taxon>
        <taxon>Ecdysozoa</taxon>
        <taxon>Arthropoda</taxon>
        <taxon>Crustacea</taxon>
        <taxon>Multicrustacea</taxon>
        <taxon>Malacostraca</taxon>
        <taxon>Eumalacostraca</taxon>
        <taxon>Eucarida</taxon>
        <taxon>Decapoda</taxon>
        <taxon>Pleocyemata</taxon>
        <taxon>Brachyura</taxon>
        <taxon>Eubrachyura</taxon>
        <taxon>Portunoidea</taxon>
        <taxon>Portunidae</taxon>
        <taxon>Portuninae</taxon>
        <taxon>Portunus</taxon>
    </lineage>
</organism>
<name>A0A5B7EHV2_PORTR</name>
<dbReference type="Proteomes" id="UP000324222">
    <property type="component" value="Unassembled WGS sequence"/>
</dbReference>
<evidence type="ECO:0000313" key="2">
    <source>
        <dbReference type="Proteomes" id="UP000324222"/>
    </source>
</evidence>
<evidence type="ECO:0000313" key="1">
    <source>
        <dbReference type="EMBL" id="MPC33951.1"/>
    </source>
</evidence>
<accession>A0A5B7EHV2</accession>
<protein>
    <submittedName>
        <fullName evidence="1">Uncharacterized protein</fullName>
    </submittedName>
</protein>